<dbReference type="InterPro" id="IPR018838">
    <property type="entry name" value="ZGRF1-like_N"/>
</dbReference>
<dbReference type="PANTHER" id="PTHR10887:SF531">
    <property type="entry name" value="PROTEIN ZGRF1"/>
    <property type="match status" value="1"/>
</dbReference>
<feature type="domain" description="DNA2/NAM7 helicase helicase" evidence="8">
    <location>
        <begin position="915"/>
        <end position="996"/>
    </location>
</feature>
<evidence type="ECO:0000259" key="7">
    <source>
        <dbReference type="Pfam" id="PF10382"/>
    </source>
</evidence>
<dbReference type="GO" id="GO:0016787">
    <property type="term" value="F:hydrolase activity"/>
    <property type="evidence" value="ECO:0007669"/>
    <property type="project" value="UniProtKB-KW"/>
</dbReference>
<dbReference type="Gene3D" id="3.40.50.300">
    <property type="entry name" value="P-loop containing nucleotide triphosphate hydrolases"/>
    <property type="match status" value="2"/>
</dbReference>
<dbReference type="Pfam" id="PF13086">
    <property type="entry name" value="AAA_11"/>
    <property type="match status" value="1"/>
</dbReference>
<evidence type="ECO:0000259" key="8">
    <source>
        <dbReference type="Pfam" id="PF13086"/>
    </source>
</evidence>
<gene>
    <name evidence="10" type="ORF">INT43_002005</name>
</gene>
<feature type="region of interest" description="Disordered" evidence="6">
    <location>
        <begin position="370"/>
        <end position="400"/>
    </location>
</feature>
<evidence type="ECO:0000256" key="2">
    <source>
        <dbReference type="ARBA" id="ARBA00022741"/>
    </source>
</evidence>
<keyword evidence="5" id="KW-0067">ATP-binding</keyword>
<evidence type="ECO:0000313" key="11">
    <source>
        <dbReference type="Proteomes" id="UP000654370"/>
    </source>
</evidence>
<dbReference type="GO" id="GO:0005694">
    <property type="term" value="C:chromosome"/>
    <property type="evidence" value="ECO:0007669"/>
    <property type="project" value="UniProtKB-ARBA"/>
</dbReference>
<reference evidence="10" key="1">
    <citation type="submission" date="2020-12" db="EMBL/GenBank/DDBJ databases">
        <title>Metabolic potential, ecology and presence of endohyphal bacteria is reflected in genomic diversity of Mucoromycotina.</title>
        <authorList>
            <person name="Muszewska A."/>
            <person name="Okrasinska A."/>
            <person name="Steczkiewicz K."/>
            <person name="Drgas O."/>
            <person name="Orlowska M."/>
            <person name="Perlinska-Lenart U."/>
            <person name="Aleksandrzak-Piekarczyk T."/>
            <person name="Szatraj K."/>
            <person name="Zielenkiewicz U."/>
            <person name="Pilsyk S."/>
            <person name="Malc E."/>
            <person name="Mieczkowski P."/>
            <person name="Kruszewska J.S."/>
            <person name="Biernat P."/>
            <person name="Pawlowska J."/>
        </authorList>
    </citation>
    <scope>NUCLEOTIDE SEQUENCE</scope>
    <source>
        <strain evidence="10">WA0000067209</strain>
    </source>
</reference>
<evidence type="ECO:0000256" key="1">
    <source>
        <dbReference type="ARBA" id="ARBA00007913"/>
    </source>
</evidence>
<dbReference type="InterPro" id="IPR045055">
    <property type="entry name" value="DNA2/NAM7-like"/>
</dbReference>
<proteinExistence type="inferred from homology"/>
<dbReference type="GO" id="GO:0004386">
    <property type="term" value="F:helicase activity"/>
    <property type="evidence" value="ECO:0007669"/>
    <property type="project" value="UniProtKB-KW"/>
</dbReference>
<keyword evidence="4" id="KW-0347">Helicase</keyword>
<dbReference type="Pfam" id="PF13087">
    <property type="entry name" value="AAA_12"/>
    <property type="match status" value="1"/>
</dbReference>
<dbReference type="Pfam" id="PF10382">
    <property type="entry name" value="ZGRF1-like_N"/>
    <property type="match status" value="1"/>
</dbReference>
<dbReference type="OrthoDB" id="6513042at2759"/>
<dbReference type="AlphaFoldDB" id="A0A8H7PSM2"/>
<protein>
    <submittedName>
        <fullName evidence="10">Uncharacterized protein</fullName>
    </submittedName>
</protein>
<dbReference type="PANTHER" id="PTHR10887">
    <property type="entry name" value="DNA2/NAM7 HELICASE FAMILY"/>
    <property type="match status" value="1"/>
</dbReference>
<dbReference type="CDD" id="cd18808">
    <property type="entry name" value="SF1_C_Upf1"/>
    <property type="match status" value="1"/>
</dbReference>
<evidence type="ECO:0000256" key="4">
    <source>
        <dbReference type="ARBA" id="ARBA00022806"/>
    </source>
</evidence>
<evidence type="ECO:0000313" key="10">
    <source>
        <dbReference type="EMBL" id="KAG2179155.1"/>
    </source>
</evidence>
<feature type="domain" description="5'-3' DNA helicase ZGRF1-like N-terminal" evidence="7">
    <location>
        <begin position="8"/>
        <end position="82"/>
    </location>
</feature>
<dbReference type="GO" id="GO:0001147">
    <property type="term" value="F:transcription termination site sequence-specific DNA binding"/>
    <property type="evidence" value="ECO:0007669"/>
    <property type="project" value="TreeGrafter"/>
</dbReference>
<dbReference type="InterPro" id="IPR027417">
    <property type="entry name" value="P-loop_NTPase"/>
</dbReference>
<keyword evidence="11" id="KW-1185">Reference proteome</keyword>
<dbReference type="InterPro" id="IPR047187">
    <property type="entry name" value="SF1_C_Upf1"/>
</dbReference>
<evidence type="ECO:0000256" key="6">
    <source>
        <dbReference type="SAM" id="MobiDB-lite"/>
    </source>
</evidence>
<feature type="region of interest" description="Disordered" evidence="6">
    <location>
        <begin position="451"/>
        <end position="479"/>
    </location>
</feature>
<dbReference type="GO" id="GO:0006369">
    <property type="term" value="P:termination of RNA polymerase II transcription"/>
    <property type="evidence" value="ECO:0007669"/>
    <property type="project" value="TreeGrafter"/>
</dbReference>
<keyword evidence="3" id="KW-0378">Hydrolase</keyword>
<dbReference type="GO" id="GO:0016604">
    <property type="term" value="C:nuclear body"/>
    <property type="evidence" value="ECO:0007669"/>
    <property type="project" value="TreeGrafter"/>
</dbReference>
<evidence type="ECO:0000259" key="9">
    <source>
        <dbReference type="Pfam" id="PF13087"/>
    </source>
</evidence>
<name>A0A8H7PSM2_MORIS</name>
<dbReference type="InterPro" id="IPR041679">
    <property type="entry name" value="DNA2/NAM7-like_C"/>
</dbReference>
<dbReference type="FunFam" id="3.40.50.300:FF:000326">
    <property type="entry name" value="P-loop containing nucleoside triphosphate hydrolase"/>
    <property type="match status" value="1"/>
</dbReference>
<dbReference type="Proteomes" id="UP000654370">
    <property type="component" value="Unassembled WGS sequence"/>
</dbReference>
<dbReference type="EMBL" id="JAEPQZ010000007">
    <property type="protein sequence ID" value="KAG2179155.1"/>
    <property type="molecule type" value="Genomic_DNA"/>
</dbReference>
<evidence type="ECO:0000256" key="5">
    <source>
        <dbReference type="ARBA" id="ARBA00022840"/>
    </source>
</evidence>
<dbReference type="GO" id="GO:0005524">
    <property type="term" value="F:ATP binding"/>
    <property type="evidence" value="ECO:0007669"/>
    <property type="project" value="UniProtKB-KW"/>
</dbReference>
<comment type="similarity">
    <text evidence="1">Belongs to the DNA2/NAM7 helicase family.</text>
</comment>
<comment type="caution">
    <text evidence="10">The sequence shown here is derived from an EMBL/GenBank/DDBJ whole genome shotgun (WGS) entry which is preliminary data.</text>
</comment>
<feature type="domain" description="DNA2/NAM7 helicase-like C-terminal" evidence="9">
    <location>
        <begin position="1009"/>
        <end position="1192"/>
    </location>
</feature>
<feature type="compositionally biased region" description="Basic and acidic residues" evidence="6">
    <location>
        <begin position="199"/>
        <end position="231"/>
    </location>
</feature>
<keyword evidence="2" id="KW-0547">Nucleotide-binding</keyword>
<evidence type="ECO:0000256" key="3">
    <source>
        <dbReference type="ARBA" id="ARBA00022801"/>
    </source>
</evidence>
<dbReference type="InterPro" id="IPR041677">
    <property type="entry name" value="DNA2/NAM7_AAA_11"/>
</dbReference>
<dbReference type="SUPFAM" id="SSF52540">
    <property type="entry name" value="P-loop containing nucleoside triphosphate hydrolases"/>
    <property type="match status" value="1"/>
</dbReference>
<organism evidence="10 11">
    <name type="scientific">Mortierella isabellina</name>
    <name type="common">Filamentous fungus</name>
    <name type="synonym">Umbelopsis isabellina</name>
    <dbReference type="NCBI Taxonomy" id="91625"/>
    <lineage>
        <taxon>Eukaryota</taxon>
        <taxon>Fungi</taxon>
        <taxon>Fungi incertae sedis</taxon>
        <taxon>Mucoromycota</taxon>
        <taxon>Mucoromycotina</taxon>
        <taxon>Umbelopsidomycetes</taxon>
        <taxon>Umbelopsidales</taxon>
        <taxon>Umbelopsidaceae</taxon>
        <taxon>Umbelopsis</taxon>
    </lineage>
</organism>
<feature type="compositionally biased region" description="Polar residues" evidence="6">
    <location>
        <begin position="187"/>
        <end position="198"/>
    </location>
</feature>
<feature type="region of interest" description="Disordered" evidence="6">
    <location>
        <begin position="177"/>
        <end position="233"/>
    </location>
</feature>
<sequence length="1233" mass="137148">MSDQTYVQFVVLFTAQKLKKSKTWQDGVLKFYEFNKKMVLMDEKGYNIDRKFQKGKRPPQVGDEIEFDGHLVTVENVSDDNEDMSRSMESAVETASNFQDLRRRHAQQNAVTKLKAKWKPPTMMETPAVGHIKDESKMSNLEDYRREGREIPMQDVSNIQEPVEIKREEQIMTTFQHEMSDSRKAQVHSTLQLSTMSDPRSKADKRNADIQKNLGHEDSKRNQQSREHEKLSPLSSALNTTMHTKSCQQNNQFPATPIVTITQHPYNKSGFTLSPQPSPSGVDIAVNKASESTDQEMDGVEVDLGELNMEEENVNNTESENDVAAAINSTAEPVHIHEAMEANVQAAYTHRTSSNLPRYSSEDSIANEISSEVRQSDTVSSATVADTFESSGMKRPNTSIGNEEAPVVKRRIMVGLSKNKKASVAPRSSASMAASENLMSKSSFIKASEIQNMPSTTSANTDYARANSSNTNGPSPRILSTATNRTVSSTAHARSNAPVVPMVSSTSKGFSVPSIIIFPNASKLAQAAKTKKVNHRKLMVPTRFKSAPHYVETFTKLIQEHLQVLLQTYSIYFHSQVKDWCEVQTPLQFARSRGIGLHMEASLGSSSRYISGELDYCLTISNQQHRSKYGKDDIWVISKSLRFEPSGTFLARSTFYGPVGGSLVEIQCLTPRDGRIADSLCKTSKSLVALRTVSGSSEFMMLSALANGIDDCPLLPTILDHDDGTRRKRKQLHSTPNITSSDNGWIVLVASDGIDIESRLADTVKRFTLNEDQAKVLYATAGSVIKYPDWNRNENAAPVLLVHGVFGSGKSYLAAVLIIFIQELVDDINAGREPEERITYNVLITSITNVAVDRILLSLLDLGYDDFARVGSLRKIAKAILPYSVQSRVNNDADIKELEAMLKDEPMSANDTSFVETALQKFQKAETQANIREARVIGTTCVASVFELFNGTTVPLILLDEASQIMEPMAMVPITRFCAERMILIGDPLQLPPTLVTPCDPEIAGQGIEKTLFDRCAEMGISPVMLRTQYRCHPQISRLSNNLFYERRLINGLTEQKRPALFSDLPHVCFVNINGTEKRRPGYQSYHNDSEIRVTVQALRSLLLLGISPVDIGVISLYKEQADKLDGCLKEMTNSSFGSVQISTVDAFQGAEKEVIILCTVRTNPSNFIDNPQRINVALSRAKRHLIILGNHNALSRNALWSNIINLCKDTCLESEQLTGLLFQMTKARREPM</sequence>
<accession>A0A8H7PSM2</accession>